<dbReference type="NCBIfam" id="TIGR03604">
    <property type="entry name" value="TOMM_cyclo_SagD"/>
    <property type="match status" value="1"/>
</dbReference>
<dbReference type="AlphaFoldDB" id="A0ABD5VJ77"/>
<dbReference type="PANTHER" id="PTHR37809">
    <property type="entry name" value="RIBOSOMAL PROTEIN S12 METHYLTHIOTRANSFERASE ACCESSORY FACTOR YCAO"/>
    <property type="match status" value="1"/>
</dbReference>
<dbReference type="PROSITE" id="PS51664">
    <property type="entry name" value="YCAO"/>
    <property type="match status" value="1"/>
</dbReference>
<dbReference type="InterPro" id="IPR027624">
    <property type="entry name" value="TOMM_cyclo_SagD"/>
</dbReference>
<name>A0ABD5VJ77_9EURY</name>
<evidence type="ECO:0000313" key="2">
    <source>
        <dbReference type="EMBL" id="MFC6953222.1"/>
    </source>
</evidence>
<dbReference type="Proteomes" id="UP001596395">
    <property type="component" value="Unassembled WGS sequence"/>
</dbReference>
<dbReference type="PANTHER" id="PTHR37809:SF1">
    <property type="entry name" value="RIBOSOMAL PROTEIN S12 METHYLTHIOTRANSFERASE ACCESSORY FACTOR YCAO"/>
    <property type="match status" value="1"/>
</dbReference>
<evidence type="ECO:0000259" key="1">
    <source>
        <dbReference type="PROSITE" id="PS51664"/>
    </source>
</evidence>
<feature type="domain" description="YcaO" evidence="1">
    <location>
        <begin position="238"/>
        <end position="577"/>
    </location>
</feature>
<organism evidence="2 3">
    <name type="scientific">Halorubellus litoreus</name>
    <dbReference type="NCBI Taxonomy" id="755308"/>
    <lineage>
        <taxon>Archaea</taxon>
        <taxon>Methanobacteriati</taxon>
        <taxon>Methanobacteriota</taxon>
        <taxon>Stenosarchaea group</taxon>
        <taxon>Halobacteria</taxon>
        <taxon>Halobacteriales</taxon>
        <taxon>Halorubellaceae</taxon>
        <taxon>Halorubellus</taxon>
    </lineage>
</organism>
<protein>
    <submittedName>
        <fullName evidence="2">YcaO-like family protein</fullName>
    </submittedName>
</protein>
<accession>A0ABD5VJ77</accession>
<gene>
    <name evidence="2" type="ORF">ACFQGB_10140</name>
</gene>
<keyword evidence="3" id="KW-1185">Reference proteome</keyword>
<dbReference type="InterPro" id="IPR003776">
    <property type="entry name" value="YcaO-like_dom"/>
</dbReference>
<comment type="caution">
    <text evidence="2">The sequence shown here is derived from an EMBL/GenBank/DDBJ whole genome shotgun (WGS) entry which is preliminary data.</text>
</comment>
<evidence type="ECO:0000313" key="3">
    <source>
        <dbReference type="Proteomes" id="UP001596395"/>
    </source>
</evidence>
<dbReference type="EMBL" id="JBHSXN010000002">
    <property type="protein sequence ID" value="MFC6953222.1"/>
    <property type="molecule type" value="Genomic_DNA"/>
</dbReference>
<reference evidence="2 3" key="1">
    <citation type="journal article" date="2019" name="Int. J. Syst. Evol. Microbiol.">
        <title>The Global Catalogue of Microorganisms (GCM) 10K type strain sequencing project: providing services to taxonomists for standard genome sequencing and annotation.</title>
        <authorList>
            <consortium name="The Broad Institute Genomics Platform"/>
            <consortium name="The Broad Institute Genome Sequencing Center for Infectious Disease"/>
            <person name="Wu L."/>
            <person name="Ma J."/>
        </authorList>
    </citation>
    <scope>NUCLEOTIDE SEQUENCE [LARGE SCALE GENOMIC DNA]</scope>
    <source>
        <strain evidence="2 3">GX26</strain>
    </source>
</reference>
<sequence>MHVVLAGEGPAVEAVAAALADVECDVEHGDPGDVGDADLGVVVADVAASAFGTANDAALAGGSTWLAVERGGLGGHALTDVDAAISGFGPETGCFECLGSRVASNRASDEGSVDESGLAARRERLAGALAGNEAAALAAGEGSTFVGGVREVPGGEREFLPVPGCGCDDDARDRRVRSAHRDVTLDEALAAAERGLDDRVGLVAEVGEAESYPAPYYLARTCDTTAFAAGRAAPQSAGVDADWNAAFMKALGEGLERYCAGVYDASDFETAPPGVVEGGVTAEAVVRGADAPAVDPEEPIRWVPGVDLASGEETYLAAELVQFPPPERRYVDPITTGLGLGSSGADALASGLSEVVERDATMLAWYSSFTPLELRVDAEEYRTLEKRARSEDLSVTALLVTQDVDVPVVAVAMHREDGDWPRFAVGSDAALDPEEAATDALAEALQNWMELRSMGRSQASAEDGAIGAFADFPRAATAFLDADGPVPASSVGPNDAPTGTDRVDALVDAVTDADLTPYAARLTTRDVDALGFEAVRVVVPGAQPLFTDDPVFGERAHSVPEALGFEPRLDRRHHPYP</sequence>
<dbReference type="Gene3D" id="3.30.1330.230">
    <property type="match status" value="1"/>
</dbReference>
<proteinExistence type="predicted"/>
<dbReference type="Gene3D" id="3.40.50.720">
    <property type="entry name" value="NAD(P)-binding Rossmann-like Domain"/>
    <property type="match status" value="1"/>
</dbReference>
<dbReference type="RefSeq" id="WP_336350185.1">
    <property type="nucleotide sequence ID" value="NZ_JAZAQL010000002.1"/>
</dbReference>
<dbReference type="Pfam" id="PF02624">
    <property type="entry name" value="YcaO"/>
    <property type="match status" value="1"/>
</dbReference>